<proteinExistence type="inferred from homology"/>
<dbReference type="InterPro" id="IPR059112">
    <property type="entry name" value="CysZ/EI24"/>
</dbReference>
<dbReference type="Proteomes" id="UP001195483">
    <property type="component" value="Unassembled WGS sequence"/>
</dbReference>
<keyword evidence="4 6" id="KW-1133">Transmembrane helix</keyword>
<name>A0AAE0T899_9BIVA</name>
<dbReference type="EMBL" id="JAEAOA010000138">
    <property type="protein sequence ID" value="KAK3605486.1"/>
    <property type="molecule type" value="Genomic_DNA"/>
</dbReference>
<feature type="transmembrane region" description="Helical" evidence="6">
    <location>
        <begin position="195"/>
        <end position="218"/>
    </location>
</feature>
<keyword evidence="3 6" id="KW-0812">Transmembrane</keyword>
<comment type="similarity">
    <text evidence="2">Belongs to the EI24 family.</text>
</comment>
<keyword evidence="8" id="KW-1185">Reference proteome</keyword>
<evidence type="ECO:0008006" key="9">
    <source>
        <dbReference type="Google" id="ProtNLM"/>
    </source>
</evidence>
<evidence type="ECO:0000313" key="8">
    <source>
        <dbReference type="Proteomes" id="UP001195483"/>
    </source>
</evidence>
<feature type="transmembrane region" description="Helical" evidence="6">
    <location>
        <begin position="105"/>
        <end position="127"/>
    </location>
</feature>
<protein>
    <recommendedName>
        <fullName evidence="9">Etoposide-induced protein 2.4 homolog</fullName>
    </recommendedName>
</protein>
<evidence type="ECO:0000256" key="1">
    <source>
        <dbReference type="ARBA" id="ARBA00004141"/>
    </source>
</evidence>
<dbReference type="GO" id="GO:0016020">
    <property type="term" value="C:membrane"/>
    <property type="evidence" value="ECO:0007669"/>
    <property type="project" value="UniProtKB-SubCell"/>
</dbReference>
<dbReference type="PANTHER" id="PTHR21389:SF0">
    <property type="entry name" value="ETOPOSIDE-INDUCED PROTEIN 2.4 HOMOLOG"/>
    <property type="match status" value="1"/>
</dbReference>
<dbReference type="GO" id="GO:0016236">
    <property type="term" value="P:macroautophagy"/>
    <property type="evidence" value="ECO:0007669"/>
    <property type="project" value="TreeGrafter"/>
</dbReference>
<evidence type="ECO:0000256" key="2">
    <source>
        <dbReference type="ARBA" id="ARBA00010970"/>
    </source>
</evidence>
<dbReference type="Pfam" id="PF07264">
    <property type="entry name" value="EI24"/>
    <property type="match status" value="1"/>
</dbReference>
<dbReference type="GO" id="GO:0005783">
    <property type="term" value="C:endoplasmic reticulum"/>
    <property type="evidence" value="ECO:0007669"/>
    <property type="project" value="TreeGrafter"/>
</dbReference>
<evidence type="ECO:0000256" key="4">
    <source>
        <dbReference type="ARBA" id="ARBA00022989"/>
    </source>
</evidence>
<organism evidence="7 8">
    <name type="scientific">Potamilus streckersoni</name>
    <dbReference type="NCBI Taxonomy" id="2493646"/>
    <lineage>
        <taxon>Eukaryota</taxon>
        <taxon>Metazoa</taxon>
        <taxon>Spiralia</taxon>
        <taxon>Lophotrochozoa</taxon>
        <taxon>Mollusca</taxon>
        <taxon>Bivalvia</taxon>
        <taxon>Autobranchia</taxon>
        <taxon>Heteroconchia</taxon>
        <taxon>Palaeoheterodonta</taxon>
        <taxon>Unionida</taxon>
        <taxon>Unionoidea</taxon>
        <taxon>Unionidae</taxon>
        <taxon>Ambleminae</taxon>
        <taxon>Lampsilini</taxon>
        <taxon>Potamilus</taxon>
    </lineage>
</organism>
<accession>A0AAE0T899</accession>
<reference evidence="7" key="3">
    <citation type="submission" date="2023-05" db="EMBL/GenBank/DDBJ databases">
        <authorList>
            <person name="Smith C.H."/>
        </authorList>
    </citation>
    <scope>NUCLEOTIDE SEQUENCE</scope>
    <source>
        <strain evidence="7">CHS0354</strain>
        <tissue evidence="7">Mantle</tissue>
    </source>
</reference>
<evidence type="ECO:0000256" key="5">
    <source>
        <dbReference type="ARBA" id="ARBA00023136"/>
    </source>
</evidence>
<evidence type="ECO:0000256" key="3">
    <source>
        <dbReference type="ARBA" id="ARBA00022692"/>
    </source>
</evidence>
<dbReference type="AlphaFoldDB" id="A0AAE0T899"/>
<comment type="subcellular location">
    <subcellularLocation>
        <location evidence="1">Membrane</location>
        <topology evidence="1">Multi-pass membrane protein</topology>
    </subcellularLocation>
</comment>
<sequence length="370" mass="42685">MYNTFQHICNGIINGFRDNILGALKVYKMDAEIEPEPIKKPEEEMTVLARRRAEKKLFKKKLEPKESLYNHMIRSHTGNPNGRAIFQLLKLFSPFFKAPRISQRIFLCCAWNGGLFWMSIFLFYNVLLPILQWITSLISGQSNSMLLWGWIGPVLSWVFSTLWLLPLFVLSKIVNNLWFQDIADAAYRKSRGKPLLPNISIFIADMVFSLVVQSLFLIQGMLLKFLPISPVGQSISVLHMCLLYSLYSFEYKWINMGLGIHQRVSKIEMNWPYFCGFGLPLAILTSLPSSFVVSGCVFSILFPLSIISANEANENNYRSEIFKLKMFGPVIYISDAFFYYSFKDQGSPRYARTDALFQQSQTSETLTRKR</sequence>
<feature type="transmembrane region" description="Helical" evidence="6">
    <location>
        <begin position="270"/>
        <end position="302"/>
    </location>
</feature>
<reference evidence="7" key="2">
    <citation type="journal article" date="2021" name="Genome Biol. Evol.">
        <title>Developing a high-quality reference genome for a parasitic bivalve with doubly uniparental inheritance (Bivalvia: Unionida).</title>
        <authorList>
            <person name="Smith C.H."/>
        </authorList>
    </citation>
    <scope>NUCLEOTIDE SEQUENCE</scope>
    <source>
        <strain evidence="7">CHS0354</strain>
        <tissue evidence="7">Mantle</tissue>
    </source>
</reference>
<gene>
    <name evidence="7" type="ORF">CHS0354_001475</name>
</gene>
<evidence type="ECO:0000313" key="7">
    <source>
        <dbReference type="EMBL" id="KAK3605486.1"/>
    </source>
</evidence>
<reference evidence="7" key="1">
    <citation type="journal article" date="2021" name="Genome Biol. Evol.">
        <title>A High-Quality Reference Genome for a Parasitic Bivalve with Doubly Uniparental Inheritance (Bivalvia: Unionida).</title>
        <authorList>
            <person name="Smith C.H."/>
        </authorList>
    </citation>
    <scope>NUCLEOTIDE SEQUENCE</scope>
    <source>
        <strain evidence="7">CHS0354</strain>
    </source>
</reference>
<comment type="caution">
    <text evidence="7">The sequence shown here is derived from an EMBL/GenBank/DDBJ whole genome shotgun (WGS) entry which is preliminary data.</text>
</comment>
<evidence type="ECO:0000256" key="6">
    <source>
        <dbReference type="SAM" id="Phobius"/>
    </source>
</evidence>
<keyword evidence="5 6" id="KW-0472">Membrane</keyword>
<feature type="transmembrane region" description="Helical" evidence="6">
    <location>
        <begin position="230"/>
        <end position="249"/>
    </location>
</feature>
<feature type="transmembrane region" description="Helical" evidence="6">
    <location>
        <begin position="147"/>
        <end position="174"/>
    </location>
</feature>
<dbReference type="PANTHER" id="PTHR21389">
    <property type="entry name" value="P53 INDUCED PROTEIN"/>
    <property type="match status" value="1"/>
</dbReference>